<gene>
    <name evidence="2" type="ORF">A2827_03605</name>
</gene>
<dbReference type="CDD" id="cd11615">
    <property type="entry name" value="SAF_NeuB_like"/>
    <property type="match status" value="1"/>
</dbReference>
<dbReference type="PANTHER" id="PTHR42966:SF2">
    <property type="entry name" value="PSEUDAMINIC ACID SYNTHASE"/>
    <property type="match status" value="1"/>
</dbReference>
<name>A0A1G2H4C6_9BACT</name>
<comment type="caution">
    <text evidence="2">The sequence shown here is derived from an EMBL/GenBank/DDBJ whole genome shotgun (WGS) entry which is preliminary data.</text>
</comment>
<dbReference type="InterPro" id="IPR020030">
    <property type="entry name" value="Pseudaminic_synth_PseI"/>
</dbReference>
<sequence length="378" mass="41778">MNMRKDKGVMQIGNRKIGEGQPCFVVAELSGNHHQKYEEAEELVREAAKAGVDAIKLQTYTPDTITLNSRKDWFIVGGKDQPDSWKNANLYELYGTAYTPWDWQPKLKELAESLGLMFFSTPFDDTAVDFLEGLNVDFYKVASYEAIHIPLLKKIASTKKPVIISVGFASFEEAALAVDTLRNNGADDIVILHCVTAYSDTPKFEFANLSTIGDLKNKFGVLGGFSDNNSGIEIPIIAAIVGGASVIEKHFILDKNSGGPDSRFSIEPSELKEMVDRIRRFEKTGDSGLNISQDRINSALGRPQYGPASAQEAENTFFRPSLWVKADIKAGEVFSENNMRVARPSVGLAPKFYYDILGRKASCDIEAATPVSWDLVEK</sequence>
<dbReference type="Gene3D" id="3.90.1210.10">
    <property type="entry name" value="Antifreeze-like/N-acetylneuraminic acid synthase C-terminal domain"/>
    <property type="match status" value="1"/>
</dbReference>
<dbReference type="Proteomes" id="UP000177932">
    <property type="component" value="Unassembled WGS sequence"/>
</dbReference>
<dbReference type="STRING" id="1802158.A2827_03605"/>
<dbReference type="InterPro" id="IPR013132">
    <property type="entry name" value="PseI/NeuA/B-like_N"/>
</dbReference>
<dbReference type="Pfam" id="PF03102">
    <property type="entry name" value="NeuB"/>
    <property type="match status" value="1"/>
</dbReference>
<dbReference type="InterPro" id="IPR057736">
    <property type="entry name" value="SAF_PseI/NeuA/NeuB"/>
</dbReference>
<dbReference type="SMART" id="SM00858">
    <property type="entry name" value="SAF"/>
    <property type="match status" value="1"/>
</dbReference>
<dbReference type="EMBL" id="MHOD01000032">
    <property type="protein sequence ID" value="OGZ57344.1"/>
    <property type="molecule type" value="Genomic_DNA"/>
</dbReference>
<dbReference type="InterPro" id="IPR013785">
    <property type="entry name" value="Aldolase_TIM"/>
</dbReference>
<dbReference type="InterPro" id="IPR006190">
    <property type="entry name" value="SAF_AFP_Neu5Ac"/>
</dbReference>
<accession>A0A1G2H4C6</accession>
<dbReference type="InterPro" id="IPR013974">
    <property type="entry name" value="SAF"/>
</dbReference>
<dbReference type="Gene3D" id="3.20.20.70">
    <property type="entry name" value="Aldolase class I"/>
    <property type="match status" value="1"/>
</dbReference>
<dbReference type="InterPro" id="IPR036732">
    <property type="entry name" value="AFP_Neu5c_C_sf"/>
</dbReference>
<dbReference type="GO" id="GO:0047444">
    <property type="term" value="F:N-acylneuraminate-9-phosphate synthase activity"/>
    <property type="evidence" value="ECO:0007669"/>
    <property type="project" value="TreeGrafter"/>
</dbReference>
<dbReference type="PROSITE" id="PS50844">
    <property type="entry name" value="AFP_LIKE"/>
    <property type="match status" value="1"/>
</dbReference>
<dbReference type="Pfam" id="PF08666">
    <property type="entry name" value="SAF"/>
    <property type="match status" value="1"/>
</dbReference>
<reference evidence="2 3" key="1">
    <citation type="journal article" date="2016" name="Nat. Commun.">
        <title>Thousands of microbial genomes shed light on interconnected biogeochemical processes in an aquifer system.</title>
        <authorList>
            <person name="Anantharaman K."/>
            <person name="Brown C.T."/>
            <person name="Hug L.A."/>
            <person name="Sharon I."/>
            <person name="Castelle C.J."/>
            <person name="Probst A.J."/>
            <person name="Thomas B.C."/>
            <person name="Singh A."/>
            <person name="Wilkins M.J."/>
            <person name="Karaoz U."/>
            <person name="Brodie E.L."/>
            <person name="Williams K.H."/>
            <person name="Hubbard S.S."/>
            <person name="Banfield J.F."/>
        </authorList>
    </citation>
    <scope>NUCLEOTIDE SEQUENCE [LARGE SCALE GENOMIC DNA]</scope>
</reference>
<proteinExistence type="predicted"/>
<dbReference type="NCBIfam" id="TIGR03586">
    <property type="entry name" value="PseI"/>
    <property type="match status" value="1"/>
</dbReference>
<evidence type="ECO:0000313" key="2">
    <source>
        <dbReference type="EMBL" id="OGZ57344.1"/>
    </source>
</evidence>
<dbReference type="InterPro" id="IPR051690">
    <property type="entry name" value="PseI-like"/>
</dbReference>
<dbReference type="PANTHER" id="PTHR42966">
    <property type="entry name" value="N-ACETYLNEURAMINATE SYNTHASE"/>
    <property type="match status" value="1"/>
</dbReference>
<dbReference type="AlphaFoldDB" id="A0A1G2H4C6"/>
<feature type="domain" description="AFP-like" evidence="1">
    <location>
        <begin position="321"/>
        <end position="378"/>
    </location>
</feature>
<evidence type="ECO:0000259" key="1">
    <source>
        <dbReference type="PROSITE" id="PS50844"/>
    </source>
</evidence>
<dbReference type="SUPFAM" id="SSF51569">
    <property type="entry name" value="Aldolase"/>
    <property type="match status" value="1"/>
</dbReference>
<organism evidence="2 3">
    <name type="scientific">Candidatus Spechtbacteria bacterium RIFCSPHIGHO2_01_FULL_43_30</name>
    <dbReference type="NCBI Taxonomy" id="1802158"/>
    <lineage>
        <taxon>Bacteria</taxon>
        <taxon>Candidatus Spechtiibacteriota</taxon>
    </lineage>
</organism>
<dbReference type="SUPFAM" id="SSF51269">
    <property type="entry name" value="AFP III-like domain"/>
    <property type="match status" value="1"/>
</dbReference>
<evidence type="ECO:0000313" key="3">
    <source>
        <dbReference type="Proteomes" id="UP000177932"/>
    </source>
</evidence>
<protein>
    <submittedName>
        <fullName evidence="2">Pseudaminic acid synthase</fullName>
    </submittedName>
</protein>
<dbReference type="GO" id="GO:0016051">
    <property type="term" value="P:carbohydrate biosynthetic process"/>
    <property type="evidence" value="ECO:0007669"/>
    <property type="project" value="InterPro"/>
</dbReference>